<evidence type="ECO:0000259" key="1">
    <source>
        <dbReference type="Pfam" id="PF04545"/>
    </source>
</evidence>
<dbReference type="InterPro" id="IPR013324">
    <property type="entry name" value="RNA_pol_sigma_r3/r4-like"/>
</dbReference>
<proteinExistence type="predicted"/>
<dbReference type="Proteomes" id="UP000095485">
    <property type="component" value="Unassembled WGS sequence"/>
</dbReference>
<dbReference type="InterPro" id="IPR036388">
    <property type="entry name" value="WH-like_DNA-bd_sf"/>
</dbReference>
<name>A0A174NAP5_9FIRM</name>
<dbReference type="OrthoDB" id="1958038at2"/>
<dbReference type="GeneID" id="96228433"/>
<dbReference type="Pfam" id="PF04545">
    <property type="entry name" value="Sigma70_r4"/>
    <property type="match status" value="1"/>
</dbReference>
<dbReference type="GO" id="GO:0006352">
    <property type="term" value="P:DNA-templated transcription initiation"/>
    <property type="evidence" value="ECO:0007669"/>
    <property type="project" value="InterPro"/>
</dbReference>
<dbReference type="RefSeq" id="WP_055282546.1">
    <property type="nucleotide sequence ID" value="NZ_CZAY01000007.1"/>
</dbReference>
<organism evidence="2 3">
    <name type="scientific">Dorea longicatena</name>
    <dbReference type="NCBI Taxonomy" id="88431"/>
    <lineage>
        <taxon>Bacteria</taxon>
        <taxon>Bacillati</taxon>
        <taxon>Bacillota</taxon>
        <taxon>Clostridia</taxon>
        <taxon>Lachnospirales</taxon>
        <taxon>Lachnospiraceae</taxon>
        <taxon>Dorea</taxon>
    </lineage>
</organism>
<reference evidence="2 3" key="1">
    <citation type="submission" date="2015-09" db="EMBL/GenBank/DDBJ databases">
        <authorList>
            <consortium name="Pathogen Informatics"/>
        </authorList>
    </citation>
    <scope>NUCLEOTIDE SEQUENCE [LARGE SCALE GENOMIC DNA]</scope>
    <source>
        <strain evidence="2 3">2789STDY5834914</strain>
    </source>
</reference>
<dbReference type="GO" id="GO:0003700">
    <property type="term" value="F:DNA-binding transcription factor activity"/>
    <property type="evidence" value="ECO:0007669"/>
    <property type="project" value="InterPro"/>
</dbReference>
<evidence type="ECO:0000313" key="3">
    <source>
        <dbReference type="Proteomes" id="UP000095485"/>
    </source>
</evidence>
<sequence length="241" mass="27570">MLLFLSTDSPEPKGRKVVVMLTLRKLKEMVESPKKGEKKPSCKSLREGKYPVVAQKIIKNEVGVVTITVYKNGYVVYQAQNRVTVFPIEDISGYRYSSVAGNGYGCNLTESYFEEAEWYLRFVLRGEDRLSINLDSCNQKRCISLSSAMEEMQLGESVALDMEEMIVQQMMTESMMDMLTDKQKELIYALYFEKQTYQEYADIHGISSAAVNNMRNKAVAKLRASLEELAESTEKKKLRKK</sequence>
<dbReference type="AlphaFoldDB" id="A0A174NAP5"/>
<gene>
    <name evidence="2" type="primary">sigB</name>
    <name evidence="2" type="ORF">ERS852526_01142</name>
</gene>
<dbReference type="SUPFAM" id="SSF88659">
    <property type="entry name" value="Sigma3 and sigma4 domains of RNA polymerase sigma factors"/>
    <property type="match status" value="1"/>
</dbReference>
<evidence type="ECO:0000313" key="2">
    <source>
        <dbReference type="EMBL" id="CUP43628.1"/>
    </source>
</evidence>
<dbReference type="EMBL" id="CZAY01000007">
    <property type="protein sequence ID" value="CUP43628.1"/>
    <property type="molecule type" value="Genomic_DNA"/>
</dbReference>
<protein>
    <submittedName>
        <fullName evidence="2">Sigma-37</fullName>
    </submittedName>
</protein>
<accession>A0A174NAP5</accession>
<feature type="domain" description="RNA polymerase sigma-70 region 4" evidence="1">
    <location>
        <begin position="176"/>
        <end position="224"/>
    </location>
</feature>
<dbReference type="Gene3D" id="1.10.10.10">
    <property type="entry name" value="Winged helix-like DNA-binding domain superfamily/Winged helix DNA-binding domain"/>
    <property type="match status" value="1"/>
</dbReference>
<dbReference type="InterPro" id="IPR007630">
    <property type="entry name" value="RNA_pol_sigma70_r4"/>
</dbReference>